<evidence type="ECO:0000259" key="2">
    <source>
        <dbReference type="Pfam" id="PF12999"/>
    </source>
</evidence>
<sequence length="104" mass="11690">MRNYQPNEDGFFTCLDGKLNITWNSVNDDYCDCSDGTDEPGTDACPNTKFYCAGRAFYLPSSRINDGICDCCDGSDEWKEVTVRGDVLQEHDFNVKYAPCINTC</sequence>
<keyword evidence="4" id="KW-1185">Reference proteome</keyword>
<reference evidence="3" key="2">
    <citation type="journal article" date="2023" name="Science">
        <title>Genomic signatures of disease resistance in endangered staghorn corals.</title>
        <authorList>
            <person name="Vollmer S.V."/>
            <person name="Selwyn J.D."/>
            <person name="Despard B.A."/>
            <person name="Roesel C.L."/>
        </authorList>
    </citation>
    <scope>NUCLEOTIDE SEQUENCE</scope>
    <source>
        <strain evidence="3">K2</strain>
    </source>
</reference>
<dbReference type="SUPFAM" id="SSF57424">
    <property type="entry name" value="LDL receptor-like module"/>
    <property type="match status" value="1"/>
</dbReference>
<comment type="caution">
    <text evidence="3">The sequence shown here is derived from an EMBL/GenBank/DDBJ whole genome shotgun (WGS) entry which is preliminary data.</text>
</comment>
<evidence type="ECO:0000256" key="1">
    <source>
        <dbReference type="ARBA" id="ARBA00023157"/>
    </source>
</evidence>
<evidence type="ECO:0000313" key="4">
    <source>
        <dbReference type="Proteomes" id="UP001249851"/>
    </source>
</evidence>
<proteinExistence type="predicted"/>
<dbReference type="GO" id="GO:0006491">
    <property type="term" value="P:N-glycan processing"/>
    <property type="evidence" value="ECO:0007669"/>
    <property type="project" value="TreeGrafter"/>
</dbReference>
<dbReference type="EMBL" id="JARQWQ010000097">
    <property type="protein sequence ID" value="KAK2551500.1"/>
    <property type="molecule type" value="Genomic_DNA"/>
</dbReference>
<reference evidence="3" key="1">
    <citation type="journal article" date="2023" name="G3 (Bethesda)">
        <title>Whole genome assembly and annotation of the endangered Caribbean coral Acropora cervicornis.</title>
        <authorList>
            <person name="Selwyn J.D."/>
            <person name="Vollmer S.V."/>
        </authorList>
    </citation>
    <scope>NUCLEOTIDE SEQUENCE</scope>
    <source>
        <strain evidence="3">K2</strain>
    </source>
</reference>
<protein>
    <submittedName>
        <fullName evidence="3">Glucosidase 2 subunit beta</fullName>
    </submittedName>
</protein>
<dbReference type="PANTHER" id="PTHR12630:SF1">
    <property type="entry name" value="GLUCOSIDASE 2 SUBUNIT BETA"/>
    <property type="match status" value="1"/>
</dbReference>
<dbReference type="GO" id="GO:0017177">
    <property type="term" value="C:glucosidase II complex"/>
    <property type="evidence" value="ECO:0007669"/>
    <property type="project" value="TreeGrafter"/>
</dbReference>
<dbReference type="Proteomes" id="UP001249851">
    <property type="component" value="Unassembled WGS sequence"/>
</dbReference>
<name>A0AAD9PZF6_ACRCE</name>
<dbReference type="InterPro" id="IPR028146">
    <property type="entry name" value="PRKCSH_N"/>
</dbReference>
<organism evidence="3 4">
    <name type="scientific">Acropora cervicornis</name>
    <name type="common">Staghorn coral</name>
    <dbReference type="NCBI Taxonomy" id="6130"/>
    <lineage>
        <taxon>Eukaryota</taxon>
        <taxon>Metazoa</taxon>
        <taxon>Cnidaria</taxon>
        <taxon>Anthozoa</taxon>
        <taxon>Hexacorallia</taxon>
        <taxon>Scleractinia</taxon>
        <taxon>Astrocoeniina</taxon>
        <taxon>Acroporidae</taxon>
        <taxon>Acropora</taxon>
    </lineage>
</organism>
<accession>A0AAD9PZF6</accession>
<dbReference type="Gene3D" id="4.10.400.10">
    <property type="entry name" value="Low-density Lipoprotein Receptor"/>
    <property type="match status" value="1"/>
</dbReference>
<dbReference type="AlphaFoldDB" id="A0AAD9PZF6"/>
<dbReference type="InterPro" id="IPR039794">
    <property type="entry name" value="Gtb1-like"/>
</dbReference>
<evidence type="ECO:0000313" key="3">
    <source>
        <dbReference type="EMBL" id="KAK2551500.1"/>
    </source>
</evidence>
<dbReference type="InterPro" id="IPR036055">
    <property type="entry name" value="LDL_receptor-like_sf"/>
</dbReference>
<feature type="domain" description="Glucosidase II beta subunit N-terminal" evidence="2">
    <location>
        <begin position="3"/>
        <end position="81"/>
    </location>
</feature>
<keyword evidence="1" id="KW-1015">Disulfide bond</keyword>
<dbReference type="PANTHER" id="PTHR12630">
    <property type="entry name" value="N-LINKED OLIGOSACCHARIDE PROCESSING"/>
    <property type="match status" value="1"/>
</dbReference>
<dbReference type="Pfam" id="PF12999">
    <property type="entry name" value="PRKCSH-like"/>
    <property type="match status" value="1"/>
</dbReference>
<gene>
    <name evidence="3" type="ORF">P5673_027690</name>
</gene>